<sequence>MTSVETSPGFDLIQVRIENLSSKMDTLISIQEKVLSRLDSMSEELVGIERDMETLKVDKEEMPPANRMKGPARSIGGEMKEMYQEMNSIMTAVNKRSEQQTQKLEGVERLVMSIQQVVSFIGESVKTSKITEFMFKGPAARKNKAMVASVGKNQDSKNGTKKQASGEPVPGKVNTTSVRKQALLLEEVQKLNRENAERSTSSTGSEAEETHSQNLQEFILDQAKESVVKQEECLSAPDSQEGISSPEVKEEEEKVEQLTAEDVQDEAKEMVNKSEEEEVKESKSEEEEVKESKEDDHAMVDVMEVEDDVATQSCEPDDALIGEPNESAESLEPQTCEKDSLEENEQPTHVSEDLCGRRSRKIHLDFGKMKKMNEKQFNDDDECEQFFIDCTPPPPAPFGHRVVSAKPNQISNFYTINYQEIIGGGRFGQVHRCMENSSGLTLAAKIIKARSPKEKEVVKNEIQVMNHLDHANLIQLYAAYESRNDIILVLE</sequence>
<evidence type="ECO:0000313" key="5">
    <source>
        <dbReference type="Proteomes" id="UP000319801"/>
    </source>
</evidence>
<dbReference type="AlphaFoldDB" id="A0A556V140"/>
<dbReference type="PROSITE" id="PS00107">
    <property type="entry name" value="PROTEIN_KINASE_ATP"/>
    <property type="match status" value="1"/>
</dbReference>
<dbReference type="InterPro" id="IPR017441">
    <property type="entry name" value="Protein_kinase_ATP_BS"/>
</dbReference>
<feature type="region of interest" description="Disordered" evidence="2">
    <location>
        <begin position="190"/>
        <end position="212"/>
    </location>
</feature>
<proteinExistence type="predicted"/>
<dbReference type="PANTHER" id="PTHR24347">
    <property type="entry name" value="SERINE/THREONINE-PROTEIN KINASE"/>
    <property type="match status" value="1"/>
</dbReference>
<feature type="compositionally biased region" description="Basic and acidic residues" evidence="2">
    <location>
        <begin position="247"/>
        <end position="256"/>
    </location>
</feature>
<organism evidence="4 5">
    <name type="scientific">Bagarius yarrelli</name>
    <name type="common">Goonch</name>
    <name type="synonym">Bagrus yarrelli</name>
    <dbReference type="NCBI Taxonomy" id="175774"/>
    <lineage>
        <taxon>Eukaryota</taxon>
        <taxon>Metazoa</taxon>
        <taxon>Chordata</taxon>
        <taxon>Craniata</taxon>
        <taxon>Vertebrata</taxon>
        <taxon>Euteleostomi</taxon>
        <taxon>Actinopterygii</taxon>
        <taxon>Neopterygii</taxon>
        <taxon>Teleostei</taxon>
        <taxon>Ostariophysi</taxon>
        <taxon>Siluriformes</taxon>
        <taxon>Sisoridae</taxon>
        <taxon>Sisorinae</taxon>
        <taxon>Bagarius</taxon>
    </lineage>
</organism>
<reference evidence="4 5" key="1">
    <citation type="journal article" date="2019" name="Genome Biol. Evol.">
        <title>Whole-Genome Sequencing of the Giant Devil Catfish, Bagarius yarrelli.</title>
        <authorList>
            <person name="Jiang W."/>
            <person name="Lv Y."/>
            <person name="Cheng L."/>
            <person name="Yang K."/>
            <person name="Chao B."/>
            <person name="Wang X."/>
            <person name="Li Y."/>
            <person name="Pan X."/>
            <person name="You X."/>
            <person name="Zhang Y."/>
            <person name="Yang J."/>
            <person name="Li J."/>
            <person name="Zhang X."/>
            <person name="Liu S."/>
            <person name="Sun C."/>
            <person name="Yang J."/>
            <person name="Shi Q."/>
        </authorList>
    </citation>
    <scope>NUCLEOTIDE SEQUENCE [LARGE SCALE GENOMIC DNA]</scope>
    <source>
        <strain evidence="4">JWS20170419001</strain>
        <tissue evidence="4">Muscle</tissue>
    </source>
</reference>
<accession>A0A556V140</accession>
<evidence type="ECO:0000256" key="1">
    <source>
        <dbReference type="PROSITE-ProRule" id="PRU10141"/>
    </source>
</evidence>
<name>A0A556V140_BAGYA</name>
<keyword evidence="1" id="KW-0547">Nucleotide-binding</keyword>
<dbReference type="Pfam" id="PF00069">
    <property type="entry name" value="Pkinase"/>
    <property type="match status" value="1"/>
</dbReference>
<evidence type="ECO:0000259" key="3">
    <source>
        <dbReference type="PROSITE" id="PS50011"/>
    </source>
</evidence>
<dbReference type="FunFam" id="3.30.200.20:FF:000196">
    <property type="entry name" value="Myosin light chain kinase family, member 4"/>
    <property type="match status" value="1"/>
</dbReference>
<protein>
    <submittedName>
        <fullName evidence="4">Myosin light chain kinase family member 4</fullName>
    </submittedName>
</protein>
<keyword evidence="5" id="KW-1185">Reference proteome</keyword>
<dbReference type="GO" id="GO:0005524">
    <property type="term" value="F:ATP binding"/>
    <property type="evidence" value="ECO:0007669"/>
    <property type="project" value="UniProtKB-UniRule"/>
</dbReference>
<dbReference type="SUPFAM" id="SSF56112">
    <property type="entry name" value="Protein kinase-like (PK-like)"/>
    <property type="match status" value="1"/>
</dbReference>
<feature type="region of interest" description="Disordered" evidence="2">
    <location>
        <begin position="315"/>
        <end position="352"/>
    </location>
</feature>
<gene>
    <name evidence="4" type="ORF">Baya_11652</name>
</gene>
<evidence type="ECO:0000313" key="4">
    <source>
        <dbReference type="EMBL" id="TSR16013.1"/>
    </source>
</evidence>
<dbReference type="Proteomes" id="UP000319801">
    <property type="component" value="Unassembled WGS sequence"/>
</dbReference>
<dbReference type="OrthoDB" id="8960791at2759"/>
<dbReference type="PROSITE" id="PS50011">
    <property type="entry name" value="PROTEIN_KINASE_DOM"/>
    <property type="match status" value="1"/>
</dbReference>
<dbReference type="InterPro" id="IPR011009">
    <property type="entry name" value="Kinase-like_dom_sf"/>
</dbReference>
<dbReference type="InterPro" id="IPR000719">
    <property type="entry name" value="Prot_kinase_dom"/>
</dbReference>
<comment type="caution">
    <text evidence="4">The sequence shown here is derived from an EMBL/GenBank/DDBJ whole genome shotgun (WGS) entry which is preliminary data.</text>
</comment>
<feature type="compositionally biased region" description="Acidic residues" evidence="2">
    <location>
        <begin position="275"/>
        <end position="289"/>
    </location>
</feature>
<feature type="compositionally biased region" description="Basic and acidic residues" evidence="2">
    <location>
        <begin position="265"/>
        <end position="274"/>
    </location>
</feature>
<dbReference type="GO" id="GO:0004672">
    <property type="term" value="F:protein kinase activity"/>
    <property type="evidence" value="ECO:0007669"/>
    <property type="project" value="InterPro"/>
</dbReference>
<feature type="compositionally biased region" description="Basic and acidic residues" evidence="2">
    <location>
        <begin position="290"/>
        <end position="299"/>
    </location>
</feature>
<feature type="region of interest" description="Disordered" evidence="2">
    <location>
        <begin position="147"/>
        <end position="177"/>
    </location>
</feature>
<feature type="region of interest" description="Disordered" evidence="2">
    <location>
        <begin position="229"/>
        <end position="300"/>
    </location>
</feature>
<keyword evidence="4" id="KW-0418">Kinase</keyword>
<feature type="binding site" evidence="1">
    <location>
        <position position="445"/>
    </location>
    <ligand>
        <name>ATP</name>
        <dbReference type="ChEBI" id="CHEBI:30616"/>
    </ligand>
</feature>
<keyword evidence="4" id="KW-0808">Transferase</keyword>
<dbReference type="EMBL" id="VCAZ01000091">
    <property type="protein sequence ID" value="TSR16013.1"/>
    <property type="molecule type" value="Genomic_DNA"/>
</dbReference>
<dbReference type="Gene3D" id="3.30.200.20">
    <property type="entry name" value="Phosphorylase Kinase, domain 1"/>
    <property type="match status" value="1"/>
</dbReference>
<feature type="compositionally biased region" description="Polar residues" evidence="2">
    <location>
        <begin position="151"/>
        <end position="163"/>
    </location>
</feature>
<evidence type="ECO:0000256" key="2">
    <source>
        <dbReference type="SAM" id="MobiDB-lite"/>
    </source>
</evidence>
<feature type="domain" description="Protein kinase" evidence="3">
    <location>
        <begin position="416"/>
        <end position="491"/>
    </location>
</feature>
<keyword evidence="1" id="KW-0067">ATP-binding</keyword>